<evidence type="ECO:0000313" key="2">
    <source>
        <dbReference type="Proteomes" id="UP000727407"/>
    </source>
</evidence>
<dbReference type="EMBL" id="QNUK01000001">
    <property type="protein sequence ID" value="KAF5910059.1"/>
    <property type="molecule type" value="Genomic_DNA"/>
</dbReference>
<dbReference type="AlphaFoldDB" id="A0A8J5C9N1"/>
<gene>
    <name evidence="1" type="ORF">DAT39_000319</name>
</gene>
<dbReference type="Proteomes" id="UP000727407">
    <property type="component" value="Unassembled WGS sequence"/>
</dbReference>
<keyword evidence="2" id="KW-1185">Reference proteome</keyword>
<proteinExistence type="predicted"/>
<evidence type="ECO:0000313" key="1">
    <source>
        <dbReference type="EMBL" id="KAF5910059.1"/>
    </source>
</evidence>
<sequence>MRLHSYLIPHCATQHRQARQRFKRNYKFPVPVEHIFAFPSESFHLSSSAKTQQGPKAQTGQHGS</sequence>
<protein>
    <submittedName>
        <fullName evidence="1">Uncharacterized protein</fullName>
    </submittedName>
</protein>
<organism evidence="1 2">
    <name type="scientific">Clarias magur</name>
    <name type="common">Asian catfish</name>
    <name type="synonym">Macropteronotus magur</name>
    <dbReference type="NCBI Taxonomy" id="1594786"/>
    <lineage>
        <taxon>Eukaryota</taxon>
        <taxon>Metazoa</taxon>
        <taxon>Chordata</taxon>
        <taxon>Craniata</taxon>
        <taxon>Vertebrata</taxon>
        <taxon>Euteleostomi</taxon>
        <taxon>Actinopterygii</taxon>
        <taxon>Neopterygii</taxon>
        <taxon>Teleostei</taxon>
        <taxon>Ostariophysi</taxon>
        <taxon>Siluriformes</taxon>
        <taxon>Clariidae</taxon>
        <taxon>Clarias</taxon>
    </lineage>
</organism>
<reference evidence="1" key="1">
    <citation type="submission" date="2020-07" db="EMBL/GenBank/DDBJ databases">
        <title>Clarias magur genome sequencing, assembly and annotation.</title>
        <authorList>
            <person name="Kushwaha B."/>
            <person name="Kumar R."/>
            <person name="Das P."/>
            <person name="Joshi C.G."/>
            <person name="Kumar D."/>
            <person name="Nagpure N.S."/>
            <person name="Pandey M."/>
            <person name="Agarwal S."/>
            <person name="Srivastava S."/>
            <person name="Singh M."/>
            <person name="Sahoo L."/>
            <person name="Jayasankar P."/>
            <person name="Meher P.K."/>
            <person name="Koringa P.G."/>
            <person name="Iquebal M.A."/>
            <person name="Das S.P."/>
            <person name="Bit A."/>
            <person name="Patnaik S."/>
            <person name="Patel N."/>
            <person name="Shah T.M."/>
            <person name="Hinsu A."/>
            <person name="Jena J.K."/>
        </authorList>
    </citation>
    <scope>NUCLEOTIDE SEQUENCE</scope>
    <source>
        <strain evidence="1">CIFAMagur01</strain>
        <tissue evidence="1">Testis</tissue>
    </source>
</reference>
<accession>A0A8J5C9N1</accession>
<name>A0A8J5C9N1_CLAMG</name>
<comment type="caution">
    <text evidence="1">The sequence shown here is derived from an EMBL/GenBank/DDBJ whole genome shotgun (WGS) entry which is preliminary data.</text>
</comment>